<dbReference type="RefSeq" id="WP_241471285.1">
    <property type="nucleotide sequence ID" value="NZ_JROF01000014.1"/>
</dbReference>
<dbReference type="AlphaFoldDB" id="A0A1I0M191"/>
<dbReference type="EMBL" id="FOIS01000001">
    <property type="protein sequence ID" value="SEV81692.1"/>
    <property type="molecule type" value="Genomic_DNA"/>
</dbReference>
<feature type="compositionally biased region" description="Basic and acidic residues" evidence="1">
    <location>
        <begin position="159"/>
        <end position="175"/>
    </location>
</feature>
<dbReference type="Proteomes" id="UP000183275">
    <property type="component" value="Unassembled WGS sequence"/>
</dbReference>
<feature type="region of interest" description="Disordered" evidence="1">
    <location>
        <begin position="35"/>
        <end position="67"/>
    </location>
</feature>
<evidence type="ECO:0000313" key="2">
    <source>
        <dbReference type="EMBL" id="SEV81692.1"/>
    </source>
</evidence>
<gene>
    <name evidence="2" type="ORF">SAMN05216285_0252</name>
</gene>
<evidence type="ECO:0000256" key="1">
    <source>
        <dbReference type="SAM" id="MobiDB-lite"/>
    </source>
</evidence>
<feature type="compositionally biased region" description="Basic and acidic residues" evidence="1">
    <location>
        <begin position="35"/>
        <end position="44"/>
    </location>
</feature>
<keyword evidence="3" id="KW-1185">Reference proteome</keyword>
<reference evidence="3" key="1">
    <citation type="submission" date="2016-10" db="EMBL/GenBank/DDBJ databases">
        <authorList>
            <person name="Varghese N."/>
        </authorList>
    </citation>
    <scope>NUCLEOTIDE SEQUENCE [LARGE SCALE GENOMIC DNA]</scope>
    <source>
        <strain evidence="3">CGMCC 1.12284</strain>
    </source>
</reference>
<accession>A0A1I0M191</accession>
<feature type="region of interest" description="Disordered" evidence="1">
    <location>
        <begin position="135"/>
        <end position="175"/>
    </location>
</feature>
<evidence type="ECO:0000313" key="3">
    <source>
        <dbReference type="Proteomes" id="UP000183275"/>
    </source>
</evidence>
<protein>
    <submittedName>
        <fullName evidence="2">Uncharacterized protein</fullName>
    </submittedName>
</protein>
<sequence>MIASTENQRAGACPTEPAAAPVFTTEAMCDDELRDLENPDRSYASRESQTRFNGQLPDAPASLSNQASSLQSSIDQADDPVAIYRVTLARIDRLVCRLLTKLERDNDLDSESTRQCKRHVREIRAEADAARVLLPVDPRPENADVPMVVDRGPGTTSHRGPEPDAFERRRSDEND</sequence>
<proteinExistence type="predicted"/>
<organism evidence="2 3">
    <name type="scientific">Natrinema salifodinae</name>
    <dbReference type="NCBI Taxonomy" id="1202768"/>
    <lineage>
        <taxon>Archaea</taxon>
        <taxon>Methanobacteriati</taxon>
        <taxon>Methanobacteriota</taxon>
        <taxon>Stenosarchaea group</taxon>
        <taxon>Halobacteria</taxon>
        <taxon>Halobacteriales</taxon>
        <taxon>Natrialbaceae</taxon>
        <taxon>Natrinema</taxon>
    </lineage>
</organism>
<feature type="region of interest" description="Disordered" evidence="1">
    <location>
        <begin position="1"/>
        <end position="20"/>
    </location>
</feature>
<name>A0A1I0M191_9EURY</name>